<feature type="region of interest" description="Disordered" evidence="1">
    <location>
        <begin position="28"/>
        <end position="48"/>
    </location>
</feature>
<reference evidence="5" key="1">
    <citation type="journal article" date="2015" name="Proc. Natl. Acad. Sci. U.S.A.">
        <title>Genome sequence of the Asian Tiger mosquito, Aedes albopictus, reveals insights into its biology, genetics, and evolution.</title>
        <authorList>
            <person name="Chen X.G."/>
            <person name="Jiang X."/>
            <person name="Gu J."/>
            <person name="Xu M."/>
            <person name="Wu Y."/>
            <person name="Deng Y."/>
            <person name="Zhang C."/>
            <person name="Bonizzoni M."/>
            <person name="Dermauw W."/>
            <person name="Vontas J."/>
            <person name="Armbruster P."/>
            <person name="Huang X."/>
            <person name="Yang Y."/>
            <person name="Zhang H."/>
            <person name="He W."/>
            <person name="Peng H."/>
            <person name="Liu Y."/>
            <person name="Wu K."/>
            <person name="Chen J."/>
            <person name="Lirakis M."/>
            <person name="Topalis P."/>
            <person name="Van Leeuwen T."/>
            <person name="Hall A.B."/>
            <person name="Jiang X."/>
            <person name="Thorpe C."/>
            <person name="Mueller R.L."/>
            <person name="Sun C."/>
            <person name="Waterhouse R.M."/>
            <person name="Yan G."/>
            <person name="Tu Z.J."/>
            <person name="Fang X."/>
            <person name="James A.A."/>
        </authorList>
    </citation>
    <scope>NUCLEOTIDE SEQUENCE [LARGE SCALE GENOMIC DNA]</scope>
    <source>
        <strain evidence="5">Foshan</strain>
    </source>
</reference>
<keyword evidence="5" id="KW-1185">Reference proteome</keyword>
<evidence type="ECO:0000259" key="3">
    <source>
        <dbReference type="PROSITE" id="PS51390"/>
    </source>
</evidence>
<keyword evidence="2" id="KW-0732">Signal</keyword>
<organism evidence="4 5">
    <name type="scientific">Aedes albopictus</name>
    <name type="common">Asian tiger mosquito</name>
    <name type="synonym">Stegomyia albopicta</name>
    <dbReference type="NCBI Taxonomy" id="7160"/>
    <lineage>
        <taxon>Eukaryota</taxon>
        <taxon>Metazoa</taxon>
        <taxon>Ecdysozoa</taxon>
        <taxon>Arthropoda</taxon>
        <taxon>Hexapoda</taxon>
        <taxon>Insecta</taxon>
        <taxon>Pterygota</taxon>
        <taxon>Neoptera</taxon>
        <taxon>Endopterygota</taxon>
        <taxon>Diptera</taxon>
        <taxon>Nematocera</taxon>
        <taxon>Culicoidea</taxon>
        <taxon>Culicidae</taxon>
        <taxon>Culicinae</taxon>
        <taxon>Aedini</taxon>
        <taxon>Aedes</taxon>
        <taxon>Stegomyia</taxon>
    </lineage>
</organism>
<feature type="domain" description="WAP" evidence="3">
    <location>
        <begin position="93"/>
        <end position="144"/>
    </location>
</feature>
<evidence type="ECO:0000256" key="2">
    <source>
        <dbReference type="SAM" id="SignalP"/>
    </source>
</evidence>
<proteinExistence type="predicted"/>
<feature type="chain" id="PRO_5045428616" description="WAP domain-containing protein" evidence="2">
    <location>
        <begin position="25"/>
        <end position="298"/>
    </location>
</feature>
<evidence type="ECO:0000313" key="4">
    <source>
        <dbReference type="EnsemblMetazoa" id="AALFPA23_006327.P8208"/>
    </source>
</evidence>
<dbReference type="RefSeq" id="XP_029714210.1">
    <property type="nucleotide sequence ID" value="XM_029858350.2"/>
</dbReference>
<evidence type="ECO:0000313" key="5">
    <source>
        <dbReference type="Proteomes" id="UP000069940"/>
    </source>
</evidence>
<dbReference type="GeneID" id="109406378"/>
<reference evidence="4" key="2">
    <citation type="submission" date="2025-05" db="UniProtKB">
        <authorList>
            <consortium name="EnsemblMetazoa"/>
        </authorList>
    </citation>
    <scope>IDENTIFICATION</scope>
    <source>
        <strain evidence="4">Foshan</strain>
    </source>
</reference>
<sequence length="298" mass="33779">MRLVPCNRLVIVLLLLSIVHHVRCRNNDLNESKSGKRRNPNRQRASKSNARIIEKTINAFNVTDANNNTLSVINSVAQINIEEIKPPKIRMNKKGKASLTCPQEKQAPFQLIPTLCRRNRDCKKSGNNFRCCNLFGSKRCVQGIPIPIPEPPHDPIFGIPRRCPKQPLTETFWEIKTCETDNDCWPRVCCPDGDKKYCRTSQPVFEESDNPAARQLAYPIESVSQYLQCTPPPPVIFDIHPKPCNSTLDCFPNLCCQETGKRHCRPPKRSLLALVTGITSRFNIGVIKDITDNLVIKK</sequence>
<feature type="signal peptide" evidence="2">
    <location>
        <begin position="1"/>
        <end position="24"/>
    </location>
</feature>
<dbReference type="PROSITE" id="PS51390">
    <property type="entry name" value="WAP"/>
    <property type="match status" value="1"/>
</dbReference>
<protein>
    <recommendedName>
        <fullName evidence="3">WAP domain-containing protein</fullName>
    </recommendedName>
</protein>
<dbReference type="Proteomes" id="UP000069940">
    <property type="component" value="Unassembled WGS sequence"/>
</dbReference>
<dbReference type="EnsemblMetazoa" id="AALFPA23_006327.R8208">
    <property type="protein sequence ID" value="AALFPA23_006327.P8208"/>
    <property type="gene ID" value="AALFPA23_006327"/>
</dbReference>
<dbReference type="InterPro" id="IPR008197">
    <property type="entry name" value="WAP_dom"/>
</dbReference>
<evidence type="ECO:0000256" key="1">
    <source>
        <dbReference type="SAM" id="MobiDB-lite"/>
    </source>
</evidence>
<feature type="compositionally biased region" description="Basic residues" evidence="1">
    <location>
        <begin position="35"/>
        <end position="45"/>
    </location>
</feature>
<name>A0ABM1Y6W5_AEDAL</name>
<accession>A0ABM1Y6W5</accession>